<dbReference type="InterPro" id="IPR040967">
    <property type="entry name" value="DUF5595"/>
</dbReference>
<evidence type="ECO:0000256" key="2">
    <source>
        <dbReference type="ARBA" id="ARBA00022454"/>
    </source>
</evidence>
<dbReference type="GO" id="GO:0051301">
    <property type="term" value="P:cell division"/>
    <property type="evidence" value="ECO:0007669"/>
    <property type="project" value="UniProtKB-UniRule"/>
</dbReference>
<evidence type="ECO:0000259" key="14">
    <source>
        <dbReference type="Pfam" id="PF24487"/>
    </source>
</evidence>
<dbReference type="Gene3D" id="6.10.250.1950">
    <property type="match status" value="1"/>
</dbReference>
<accession>A0A9Q1FRI8</accession>
<evidence type="ECO:0000256" key="9">
    <source>
        <dbReference type="ARBA" id="ARBA00023328"/>
    </source>
</evidence>
<sequence length="679" mass="78554">MKKKTKNLYQRFQLLPVGGIFEFRKAKRKGNVYQKVSLYKRRMNRASSSRQSVLPLRVADNRSSMVNATPQNKDCGFGKLNIPKPQSGTSERRTSFFGKRASGTGMPRNSNLGTFGGAEKIKDPRPLHDKPFVQQCIKQLCEFLSENGFPGTMSVKCLQSPSTKEFLKIFEFIYSLLDPNFQMPTSKIEEEIPRMLKDLGYPFALSKSSMYSVGAPHTWPQVLGALVWLIDTVKLFNSMKEQDLLFADIPDGSLEIEDGVEYNKLFLEYTSETYNNFMQGADTFEDEDQEYITRLKNLYNVDEALLESLAEKHRILTEEAERLEKGNQKDRLMAKRTEILKYQTDQQKLRDFLSKSETFKSNLGNKASGISEDLEAACLQIETLKQEQARLQHILVNQKFTPADIERINRERNELQQTINTVSKSQEEAEQHMWIEEIALSKVKDRAEVKLGEYHKLARKLKLIPASAENASGWDFEIKKITSDYGPSMMTQYKVPIQNPLRDMISHVDEELSRLTNKKLSLEEAVEQVNSNIADKTNDMKQLKEKIRRLDEQLEYDMQESAREEEKWATDLESMENHKKLLEKRVTEGYDNAVEQLKAVQQQYHLVLQETNEERRTVTNNLHSVVSTATDHLSTVEKFLEDQKKRVEWVYKERPQEDEAELRDLKEMVESYIAKANAL</sequence>
<evidence type="ECO:0000256" key="5">
    <source>
        <dbReference type="ARBA" id="ARBA00022838"/>
    </source>
</evidence>
<dbReference type="AlphaFoldDB" id="A0A9Q1FRI8"/>
<dbReference type="Pfam" id="PF24487">
    <property type="entry name" value="NDC80_loop"/>
    <property type="match status" value="1"/>
</dbReference>
<reference evidence="15" key="1">
    <citation type="journal article" date="2023" name="Science">
        <title>Genome structures resolve the early diversification of teleost fishes.</title>
        <authorList>
            <person name="Parey E."/>
            <person name="Louis A."/>
            <person name="Montfort J."/>
            <person name="Bouchez O."/>
            <person name="Roques C."/>
            <person name="Iampietro C."/>
            <person name="Lluch J."/>
            <person name="Castinel A."/>
            <person name="Donnadieu C."/>
            <person name="Desvignes T."/>
            <person name="Floi Bucao C."/>
            <person name="Jouanno E."/>
            <person name="Wen M."/>
            <person name="Mejri S."/>
            <person name="Dirks R."/>
            <person name="Jansen H."/>
            <person name="Henkel C."/>
            <person name="Chen W.J."/>
            <person name="Zahm M."/>
            <person name="Cabau C."/>
            <person name="Klopp C."/>
            <person name="Thompson A.W."/>
            <person name="Robinson-Rechavi M."/>
            <person name="Braasch I."/>
            <person name="Lecointre G."/>
            <person name="Bobe J."/>
            <person name="Postlethwait J.H."/>
            <person name="Berthelot C."/>
            <person name="Roest Crollius H."/>
            <person name="Guiguen Y."/>
        </authorList>
    </citation>
    <scope>NUCLEOTIDE SEQUENCE</scope>
    <source>
        <strain evidence="15">WJC10195</strain>
    </source>
</reference>
<dbReference type="Proteomes" id="UP001152622">
    <property type="component" value="Chromosome 4"/>
</dbReference>
<keyword evidence="3 10" id="KW-0132">Cell division</keyword>
<keyword evidence="6 11" id="KW-0175">Coiled coil</keyword>
<gene>
    <name evidence="15" type="ORF">SKAU_G00134800</name>
</gene>
<dbReference type="GO" id="GO:0005737">
    <property type="term" value="C:cytoplasm"/>
    <property type="evidence" value="ECO:0007669"/>
    <property type="project" value="UniProtKB-ARBA"/>
</dbReference>
<dbReference type="EMBL" id="JAINUF010000004">
    <property type="protein sequence ID" value="KAJ8364649.1"/>
    <property type="molecule type" value="Genomic_DNA"/>
</dbReference>
<feature type="coiled-coil region" evidence="11">
    <location>
        <begin position="405"/>
        <end position="432"/>
    </location>
</feature>
<dbReference type="GO" id="GO:0031262">
    <property type="term" value="C:Ndc80 complex"/>
    <property type="evidence" value="ECO:0007669"/>
    <property type="project" value="UniProtKB-UniRule"/>
</dbReference>
<dbReference type="InterPro" id="IPR005550">
    <property type="entry name" value="Kinetochore_Ndc80"/>
</dbReference>
<dbReference type="Pfam" id="PF18077">
    <property type="entry name" value="DUF5595"/>
    <property type="match status" value="1"/>
</dbReference>
<dbReference type="Pfam" id="PF03801">
    <property type="entry name" value="Ndc80_HEC"/>
    <property type="match status" value="1"/>
</dbReference>
<keyword evidence="5 10" id="KW-0995">Kinetochore</keyword>
<dbReference type="PANTHER" id="PTHR10643:SF2">
    <property type="entry name" value="KINETOCHORE PROTEIN NDC80 HOMOLOG"/>
    <property type="match status" value="1"/>
</dbReference>
<comment type="subcellular location">
    <subcellularLocation>
        <location evidence="10">Chromosome</location>
        <location evidence="10">Centromere</location>
        <location evidence="10">Kinetochore</location>
    </subcellularLocation>
    <subcellularLocation>
        <location evidence="10">Nucleus</location>
    </subcellularLocation>
</comment>
<dbReference type="InterPro" id="IPR038273">
    <property type="entry name" value="Ndc80_sf"/>
</dbReference>
<proteinExistence type="inferred from homology"/>
<comment type="subunit">
    <text evidence="10">Component of the NDC80 complex.</text>
</comment>
<name>A0A9Q1FRI8_SYNKA</name>
<comment type="caution">
    <text evidence="15">The sequence shown here is derived from an EMBL/GenBank/DDBJ whole genome shotgun (WGS) entry which is preliminary data.</text>
</comment>
<evidence type="ECO:0000256" key="3">
    <source>
        <dbReference type="ARBA" id="ARBA00022618"/>
    </source>
</evidence>
<dbReference type="FunFam" id="1.10.418.30:FF:000002">
    <property type="entry name" value="NDC80, kinetochore complex component"/>
    <property type="match status" value="1"/>
</dbReference>
<dbReference type="InterPro" id="IPR055260">
    <property type="entry name" value="Ndc80_CH"/>
</dbReference>
<keyword evidence="8 10" id="KW-0131">Cell cycle</keyword>
<evidence type="ECO:0000256" key="4">
    <source>
        <dbReference type="ARBA" id="ARBA00022776"/>
    </source>
</evidence>
<evidence type="ECO:0000259" key="13">
    <source>
        <dbReference type="Pfam" id="PF18077"/>
    </source>
</evidence>
<evidence type="ECO:0000256" key="11">
    <source>
        <dbReference type="SAM" id="Coils"/>
    </source>
</evidence>
<dbReference type="GO" id="GO:0007051">
    <property type="term" value="P:spindle organization"/>
    <property type="evidence" value="ECO:0007669"/>
    <property type="project" value="UniProtKB-ARBA"/>
</dbReference>
<evidence type="ECO:0000256" key="10">
    <source>
        <dbReference type="RuleBase" id="RU368072"/>
    </source>
</evidence>
<evidence type="ECO:0000256" key="8">
    <source>
        <dbReference type="ARBA" id="ARBA00023306"/>
    </source>
</evidence>
<dbReference type="GO" id="GO:0005634">
    <property type="term" value="C:nucleus"/>
    <property type="evidence" value="ECO:0007669"/>
    <property type="project" value="UniProtKB-SubCell"/>
</dbReference>
<feature type="domain" description="DUF5595" evidence="13">
    <location>
        <begin position="255"/>
        <end position="325"/>
    </location>
</feature>
<comment type="function">
    <text evidence="10">Acts as a component of the essential kinetochore-associated NDC80 complex, which is required for chromosome segregation and spindle checkpoint activity.</text>
</comment>
<keyword evidence="16" id="KW-1185">Reference proteome</keyword>
<protein>
    <recommendedName>
        <fullName evidence="10">Kinetochore protein NDC80</fullName>
    </recommendedName>
</protein>
<organism evidence="15 16">
    <name type="scientific">Synaphobranchus kaupii</name>
    <name type="common">Kaup's arrowtooth eel</name>
    <dbReference type="NCBI Taxonomy" id="118154"/>
    <lineage>
        <taxon>Eukaryota</taxon>
        <taxon>Metazoa</taxon>
        <taxon>Chordata</taxon>
        <taxon>Craniata</taxon>
        <taxon>Vertebrata</taxon>
        <taxon>Euteleostomi</taxon>
        <taxon>Actinopterygii</taxon>
        <taxon>Neopterygii</taxon>
        <taxon>Teleostei</taxon>
        <taxon>Anguilliformes</taxon>
        <taxon>Synaphobranchidae</taxon>
        <taxon>Synaphobranchus</taxon>
    </lineage>
</organism>
<dbReference type="PANTHER" id="PTHR10643">
    <property type="entry name" value="KINETOCHORE PROTEIN NDC80"/>
    <property type="match status" value="1"/>
</dbReference>
<evidence type="ECO:0000313" key="16">
    <source>
        <dbReference type="Proteomes" id="UP001152622"/>
    </source>
</evidence>
<evidence type="ECO:0000256" key="7">
    <source>
        <dbReference type="ARBA" id="ARBA00023242"/>
    </source>
</evidence>
<evidence type="ECO:0000256" key="1">
    <source>
        <dbReference type="ARBA" id="ARBA00007050"/>
    </source>
</evidence>
<feature type="coiled-coil region" evidence="11">
    <location>
        <begin position="505"/>
        <end position="560"/>
    </location>
</feature>
<keyword evidence="2 10" id="KW-0158">Chromosome</keyword>
<evidence type="ECO:0000256" key="6">
    <source>
        <dbReference type="ARBA" id="ARBA00023054"/>
    </source>
</evidence>
<keyword evidence="7 10" id="KW-0539">Nucleus</keyword>
<dbReference type="Gene3D" id="1.10.418.30">
    <property type="entry name" value="Ncd80 complex, Ncd80 subunit"/>
    <property type="match status" value="1"/>
</dbReference>
<dbReference type="InterPro" id="IPR057091">
    <property type="entry name" value="NDC80_loop"/>
</dbReference>
<feature type="domain" description="Kinetochore protein NDC80 loop region" evidence="14">
    <location>
        <begin position="416"/>
        <end position="648"/>
    </location>
</feature>
<keyword evidence="9 10" id="KW-0137">Centromere</keyword>
<feature type="domain" description="Kinetochore protein Ndc80 CH" evidence="12">
    <location>
        <begin position="91"/>
        <end position="237"/>
    </location>
</feature>
<dbReference type="OrthoDB" id="7459479at2759"/>
<dbReference type="GO" id="GO:0051315">
    <property type="term" value="P:attachment of mitotic spindle microtubules to kinetochore"/>
    <property type="evidence" value="ECO:0007669"/>
    <property type="project" value="UniProtKB-UniRule"/>
</dbReference>
<keyword evidence="4 10" id="KW-0498">Mitosis</keyword>
<evidence type="ECO:0000313" key="15">
    <source>
        <dbReference type="EMBL" id="KAJ8364649.1"/>
    </source>
</evidence>
<dbReference type="GO" id="GO:0005813">
    <property type="term" value="C:centrosome"/>
    <property type="evidence" value="ECO:0007669"/>
    <property type="project" value="UniProtKB-ARBA"/>
</dbReference>
<evidence type="ECO:0000259" key="12">
    <source>
        <dbReference type="Pfam" id="PF03801"/>
    </source>
</evidence>
<comment type="similarity">
    <text evidence="1 10">Belongs to the NDC80/HEC1 family.</text>
</comment>